<proteinExistence type="predicted"/>
<dbReference type="AlphaFoldDB" id="A0A9P4PA18"/>
<organism evidence="1 2">
    <name type="scientific">Karstenula rhodostoma CBS 690.94</name>
    <dbReference type="NCBI Taxonomy" id="1392251"/>
    <lineage>
        <taxon>Eukaryota</taxon>
        <taxon>Fungi</taxon>
        <taxon>Dikarya</taxon>
        <taxon>Ascomycota</taxon>
        <taxon>Pezizomycotina</taxon>
        <taxon>Dothideomycetes</taxon>
        <taxon>Pleosporomycetidae</taxon>
        <taxon>Pleosporales</taxon>
        <taxon>Massarineae</taxon>
        <taxon>Didymosphaeriaceae</taxon>
        <taxon>Karstenula</taxon>
    </lineage>
</organism>
<accession>A0A9P4PA18</accession>
<sequence length="322" mass="37625">MEATNGVPALSRFYKLPRELRDIIYDLLWTKSRRMEGECALGAICAFYRPGQPNQFSKDASQALPQWLVTSKQILQEGLDQFRRNSTWHVVDVLCLSKPIIYMPPLMHPRNAQALVVWLPPIYEDYNPAGLPHGMRRKWELEPRITRALHHLWTSISVDDTVHLKKLWVRTRLAYREWKNVHRTYVLYRAHKEDKYDRKVHLNHGWWRSFGDADGDKDDGCPYNSANHSPEVFDFSGLEPPDRFCRALSTFSLEFKELESRPCQPGSAAIVRIATEVKRLGERLLGTDVEMNEFIYEMDSLWREKGSVRSFVFKRATGHVDH</sequence>
<protein>
    <submittedName>
        <fullName evidence="1">Uncharacterized protein</fullName>
    </submittedName>
</protein>
<reference evidence="1" key="1">
    <citation type="journal article" date="2020" name="Stud. Mycol.">
        <title>101 Dothideomycetes genomes: a test case for predicting lifestyles and emergence of pathogens.</title>
        <authorList>
            <person name="Haridas S."/>
            <person name="Albert R."/>
            <person name="Binder M."/>
            <person name="Bloem J."/>
            <person name="Labutti K."/>
            <person name="Salamov A."/>
            <person name="Andreopoulos B."/>
            <person name="Baker S."/>
            <person name="Barry K."/>
            <person name="Bills G."/>
            <person name="Bluhm B."/>
            <person name="Cannon C."/>
            <person name="Castanera R."/>
            <person name="Culley D."/>
            <person name="Daum C."/>
            <person name="Ezra D."/>
            <person name="Gonzalez J."/>
            <person name="Henrissat B."/>
            <person name="Kuo A."/>
            <person name="Liang C."/>
            <person name="Lipzen A."/>
            <person name="Lutzoni F."/>
            <person name="Magnuson J."/>
            <person name="Mondo S."/>
            <person name="Nolan M."/>
            <person name="Ohm R."/>
            <person name="Pangilinan J."/>
            <person name="Park H.-J."/>
            <person name="Ramirez L."/>
            <person name="Alfaro M."/>
            <person name="Sun H."/>
            <person name="Tritt A."/>
            <person name="Yoshinaga Y."/>
            <person name="Zwiers L.-H."/>
            <person name="Turgeon B."/>
            <person name="Goodwin S."/>
            <person name="Spatafora J."/>
            <person name="Crous P."/>
            <person name="Grigoriev I."/>
        </authorList>
    </citation>
    <scope>NUCLEOTIDE SEQUENCE</scope>
    <source>
        <strain evidence="1">CBS 690.94</strain>
    </source>
</reference>
<name>A0A9P4PA18_9PLEO</name>
<gene>
    <name evidence="1" type="ORF">P171DRAFT_91265</name>
</gene>
<evidence type="ECO:0000313" key="2">
    <source>
        <dbReference type="Proteomes" id="UP000799764"/>
    </source>
</evidence>
<dbReference type="Proteomes" id="UP000799764">
    <property type="component" value="Unassembled WGS sequence"/>
</dbReference>
<dbReference type="EMBL" id="MU001506">
    <property type="protein sequence ID" value="KAF2441175.1"/>
    <property type="molecule type" value="Genomic_DNA"/>
</dbReference>
<keyword evidence="2" id="KW-1185">Reference proteome</keyword>
<evidence type="ECO:0000313" key="1">
    <source>
        <dbReference type="EMBL" id="KAF2441175.1"/>
    </source>
</evidence>
<comment type="caution">
    <text evidence="1">The sequence shown here is derived from an EMBL/GenBank/DDBJ whole genome shotgun (WGS) entry which is preliminary data.</text>
</comment>
<dbReference type="OrthoDB" id="3799620at2759"/>